<evidence type="ECO:0008006" key="3">
    <source>
        <dbReference type="Google" id="ProtNLM"/>
    </source>
</evidence>
<dbReference type="InterPro" id="IPR013431">
    <property type="entry name" value="Delta_60_rpt"/>
</dbReference>
<gene>
    <name evidence="1" type="ORF">NF677_26135</name>
</gene>
<dbReference type="RefSeq" id="WP_252885016.1">
    <property type="nucleotide sequence ID" value="NZ_CP099599.1"/>
</dbReference>
<accession>A0ABY5CF90</accession>
<evidence type="ECO:0000313" key="2">
    <source>
        <dbReference type="Proteomes" id="UP001056851"/>
    </source>
</evidence>
<dbReference type="NCBIfam" id="TIGR02608">
    <property type="entry name" value="delta_60_rpt"/>
    <property type="match status" value="4"/>
</dbReference>
<proteinExistence type="predicted"/>
<keyword evidence="2" id="KW-1185">Reference proteome</keyword>
<protein>
    <recommendedName>
        <fullName evidence="3">Delta-60 repeat domain-containing protein</fullName>
    </recommendedName>
</protein>
<reference evidence="1" key="1">
    <citation type="submission" date="2022-06" db="EMBL/GenBank/DDBJ databases">
        <title>Investigating genetic diversity within the most abundant and prevalent non-pathogenic leaf-associated bacterial species interacting with Arabidopsis thaliana in natural habitats.</title>
        <authorList>
            <person name="Ramirez-Sanchez D."/>
            <person name="Gibelin-Viala C."/>
            <person name="Mayjonade B."/>
            <person name="Duflos R."/>
            <person name="Belmonte E."/>
            <person name="Pailler V."/>
            <person name="Bartoli C."/>
            <person name="Carrere S."/>
            <person name="Vailleau F."/>
            <person name="Roux F."/>
        </authorList>
    </citation>
    <scope>NUCLEOTIDE SEQUENCE</scope>
    <source>
        <strain evidence="1">OTU6ESPEB1</strain>
    </source>
</reference>
<dbReference type="SUPFAM" id="SSF63829">
    <property type="entry name" value="Calcium-dependent phosphotriesterase"/>
    <property type="match status" value="1"/>
</dbReference>
<organism evidence="1 2">
    <name type="scientific">Pseudomonas siliginis</name>
    <dbReference type="NCBI Taxonomy" id="2842346"/>
    <lineage>
        <taxon>Bacteria</taxon>
        <taxon>Pseudomonadati</taxon>
        <taxon>Pseudomonadota</taxon>
        <taxon>Gammaproteobacteria</taxon>
        <taxon>Pseudomonadales</taxon>
        <taxon>Pseudomonadaceae</taxon>
        <taxon>Pseudomonas</taxon>
    </lineage>
</organism>
<dbReference type="Gene3D" id="2.80.10.50">
    <property type="match status" value="2"/>
</dbReference>
<sequence>MTTKSGTPDLEFGNNGARIWDFPEFASIAPHAIVSLPDGRLVAVANEPGYPRGFVIVRLTEKGQLDAGTGFGVEQRGFARITIPEKHIVSILGSSLLSDGGFLIVLEYSWRPNENGLLVVRLLDDGSLNDKFGEGGVLVLPDRAVPATLSRGALRTARRSAGLDAVSVVQGGDNSGVRGIELPGGKFVLATFTYDPSSSQTKGSVIRLNPDGTLDKTFNKTGSTWVELGIAGDNAARGVAAQADGSLVVIGDYFDAGTFGTYVVRFKEDGVRDEEFPDVVLTSRYMPRLRDIAVRTKDGLIAIVGGQFEDNFPEGTGVIVVLNENGSPNLVFNEGKPLYSKLSPEKGQQWQSCAFGGAEDSKLIVAGTSGSGDIFYDTQAVCARYLLTGTLDKSFNTDKGWLAFSQPDRMASALDAVITSQGKIAICGELYKDELSLPVGGWIARYFS</sequence>
<evidence type="ECO:0000313" key="1">
    <source>
        <dbReference type="EMBL" id="UST84954.1"/>
    </source>
</evidence>
<dbReference type="Proteomes" id="UP001056851">
    <property type="component" value="Chromosome"/>
</dbReference>
<dbReference type="Pfam" id="PF17164">
    <property type="entry name" value="DUF5122"/>
    <property type="match status" value="2"/>
</dbReference>
<name>A0ABY5CF90_9PSED</name>
<dbReference type="EMBL" id="CP099599">
    <property type="protein sequence ID" value="UST84954.1"/>
    <property type="molecule type" value="Genomic_DNA"/>
</dbReference>